<protein>
    <submittedName>
        <fullName evidence="1">Uncharacterized protein</fullName>
    </submittedName>
</protein>
<evidence type="ECO:0000313" key="2">
    <source>
        <dbReference type="Proteomes" id="UP000299102"/>
    </source>
</evidence>
<dbReference type="AlphaFoldDB" id="A0A4C1ZBI2"/>
<comment type="caution">
    <text evidence="1">The sequence shown here is derived from an EMBL/GenBank/DDBJ whole genome shotgun (WGS) entry which is preliminary data.</text>
</comment>
<sequence>MEVLNFSMKRNVRASCNDIPTEEILDVILTTGELTDDLTHAHSWRLREHLESSVPYVIVAPNAHGTAGGRRSYYLSCLLIYRGLTVTLPLRGPSADGRDGRRMNFTAPLRAMNARAHVQLITSRR</sequence>
<organism evidence="1 2">
    <name type="scientific">Eumeta variegata</name>
    <name type="common">Bagworm moth</name>
    <name type="synonym">Eumeta japonica</name>
    <dbReference type="NCBI Taxonomy" id="151549"/>
    <lineage>
        <taxon>Eukaryota</taxon>
        <taxon>Metazoa</taxon>
        <taxon>Ecdysozoa</taxon>
        <taxon>Arthropoda</taxon>
        <taxon>Hexapoda</taxon>
        <taxon>Insecta</taxon>
        <taxon>Pterygota</taxon>
        <taxon>Neoptera</taxon>
        <taxon>Endopterygota</taxon>
        <taxon>Lepidoptera</taxon>
        <taxon>Glossata</taxon>
        <taxon>Ditrysia</taxon>
        <taxon>Tineoidea</taxon>
        <taxon>Psychidae</taxon>
        <taxon>Oiketicinae</taxon>
        <taxon>Eumeta</taxon>
    </lineage>
</organism>
<proteinExistence type="predicted"/>
<dbReference type="Proteomes" id="UP000299102">
    <property type="component" value="Unassembled WGS sequence"/>
</dbReference>
<reference evidence="1 2" key="1">
    <citation type="journal article" date="2019" name="Commun. Biol.">
        <title>The bagworm genome reveals a unique fibroin gene that provides high tensile strength.</title>
        <authorList>
            <person name="Kono N."/>
            <person name="Nakamura H."/>
            <person name="Ohtoshi R."/>
            <person name="Tomita M."/>
            <person name="Numata K."/>
            <person name="Arakawa K."/>
        </authorList>
    </citation>
    <scope>NUCLEOTIDE SEQUENCE [LARGE SCALE GENOMIC DNA]</scope>
</reference>
<name>A0A4C1ZBI2_EUMVA</name>
<accession>A0A4C1ZBI2</accession>
<evidence type="ECO:0000313" key="1">
    <source>
        <dbReference type="EMBL" id="GBP83955.1"/>
    </source>
</evidence>
<keyword evidence="2" id="KW-1185">Reference proteome</keyword>
<dbReference type="EMBL" id="BGZK01001651">
    <property type="protein sequence ID" value="GBP83955.1"/>
    <property type="molecule type" value="Genomic_DNA"/>
</dbReference>
<gene>
    <name evidence="1" type="ORF">EVAR_62397_1</name>
</gene>